<evidence type="ECO:0000313" key="2">
    <source>
        <dbReference type="Proteomes" id="UP001218188"/>
    </source>
</evidence>
<dbReference type="AlphaFoldDB" id="A0AAD6T2C1"/>
<comment type="caution">
    <text evidence="1">The sequence shown here is derived from an EMBL/GenBank/DDBJ whole genome shotgun (WGS) entry which is preliminary data.</text>
</comment>
<protein>
    <submittedName>
        <fullName evidence="1">Uncharacterized protein</fullName>
    </submittedName>
</protein>
<proteinExistence type="predicted"/>
<dbReference type="Proteomes" id="UP001218188">
    <property type="component" value="Unassembled WGS sequence"/>
</dbReference>
<gene>
    <name evidence="1" type="ORF">C8F04DRAFT_1255983</name>
</gene>
<name>A0AAD6T2C1_9AGAR</name>
<organism evidence="1 2">
    <name type="scientific">Mycena alexandri</name>
    <dbReference type="NCBI Taxonomy" id="1745969"/>
    <lineage>
        <taxon>Eukaryota</taxon>
        <taxon>Fungi</taxon>
        <taxon>Dikarya</taxon>
        <taxon>Basidiomycota</taxon>
        <taxon>Agaricomycotina</taxon>
        <taxon>Agaricomycetes</taxon>
        <taxon>Agaricomycetidae</taxon>
        <taxon>Agaricales</taxon>
        <taxon>Marasmiineae</taxon>
        <taxon>Mycenaceae</taxon>
        <taxon>Mycena</taxon>
    </lineage>
</organism>
<evidence type="ECO:0000313" key="1">
    <source>
        <dbReference type="EMBL" id="KAJ7038404.1"/>
    </source>
</evidence>
<sequence>MRLHLIGADDGDGKEASWQTPRVEMHCYKPIRGLLGAFLLLAPPAVPPLHLS</sequence>
<keyword evidence="2" id="KW-1185">Reference proteome</keyword>
<reference evidence="1" key="1">
    <citation type="submission" date="2023-03" db="EMBL/GenBank/DDBJ databases">
        <title>Massive genome expansion in bonnet fungi (Mycena s.s.) driven by repeated elements and novel gene families across ecological guilds.</title>
        <authorList>
            <consortium name="Lawrence Berkeley National Laboratory"/>
            <person name="Harder C.B."/>
            <person name="Miyauchi S."/>
            <person name="Viragh M."/>
            <person name="Kuo A."/>
            <person name="Thoen E."/>
            <person name="Andreopoulos B."/>
            <person name="Lu D."/>
            <person name="Skrede I."/>
            <person name="Drula E."/>
            <person name="Henrissat B."/>
            <person name="Morin E."/>
            <person name="Kohler A."/>
            <person name="Barry K."/>
            <person name="LaButti K."/>
            <person name="Morin E."/>
            <person name="Salamov A."/>
            <person name="Lipzen A."/>
            <person name="Mereny Z."/>
            <person name="Hegedus B."/>
            <person name="Baldrian P."/>
            <person name="Stursova M."/>
            <person name="Weitz H."/>
            <person name="Taylor A."/>
            <person name="Grigoriev I.V."/>
            <person name="Nagy L.G."/>
            <person name="Martin F."/>
            <person name="Kauserud H."/>
        </authorList>
    </citation>
    <scope>NUCLEOTIDE SEQUENCE</scope>
    <source>
        <strain evidence="1">CBHHK200</strain>
    </source>
</reference>
<dbReference type="EMBL" id="JARJCM010000032">
    <property type="protein sequence ID" value="KAJ7038404.1"/>
    <property type="molecule type" value="Genomic_DNA"/>
</dbReference>
<accession>A0AAD6T2C1</accession>